<keyword evidence="3" id="KW-1185">Reference proteome</keyword>
<organism evidence="2 3">
    <name type="scientific">Leptospira weilii serovar Ranarum str. ICFT</name>
    <dbReference type="NCBI Taxonomy" id="1218598"/>
    <lineage>
        <taxon>Bacteria</taxon>
        <taxon>Pseudomonadati</taxon>
        <taxon>Spirochaetota</taxon>
        <taxon>Spirochaetia</taxon>
        <taxon>Leptospirales</taxon>
        <taxon>Leptospiraceae</taxon>
        <taxon>Leptospira</taxon>
    </lineage>
</organism>
<dbReference type="EMBL" id="AOHC02000055">
    <property type="protein sequence ID" value="EMY76053.1"/>
    <property type="molecule type" value="Genomic_DNA"/>
</dbReference>
<comment type="caution">
    <text evidence="2">The sequence shown here is derived from an EMBL/GenBank/DDBJ whole genome shotgun (WGS) entry which is preliminary data.</text>
</comment>
<dbReference type="RefSeq" id="WP_003010550.1">
    <property type="nucleotide sequence ID" value="NZ_AOHC02000055.1"/>
</dbReference>
<reference evidence="2" key="1">
    <citation type="submission" date="2013-03" db="EMBL/GenBank/DDBJ databases">
        <authorList>
            <person name="Harkins D.M."/>
            <person name="Durkin A.S."/>
            <person name="Brinkac L.M."/>
            <person name="Haft D.H."/>
            <person name="Selengut J.D."/>
            <person name="Sanka R."/>
            <person name="DePew J."/>
            <person name="Purushe J."/>
            <person name="Hartskeerl R.A."/>
            <person name="Ahmed A."/>
            <person name="van der Linden H."/>
            <person name="Goris M.G.A."/>
            <person name="Vinetz J.M."/>
            <person name="Sutton G.G."/>
            <person name="Nierman W.C."/>
            <person name="Fouts D.E."/>
        </authorList>
    </citation>
    <scope>NUCLEOTIDE SEQUENCE [LARGE SCALE GENOMIC DNA]</scope>
    <source>
        <strain evidence="2">ICFT</strain>
    </source>
</reference>
<dbReference type="OrthoDB" id="9806213at2"/>
<evidence type="ECO:0000313" key="3">
    <source>
        <dbReference type="Proteomes" id="UP000012313"/>
    </source>
</evidence>
<sequence length="551" mass="63438">MDINKHIVEQRLKKITQDYPHWFEKIVQEKLKISQAFTILSTSTYLGIELEEANNLLTDGGNDAGVDSIYIDDINDIEFSVTVFQSKYVSDLEKDSNFPATAIQKLISAVGSIFDPSKPILMNDDLKPRVQEIRSLVADGYIPLVKCVCTNNGLSWTQEGDNHIRNSGFPTNQVQFEHFNHNDIIEFLQNKKGVKASLHFSGKSVVGDFNYKRVLIGKVNVLEFANLFQMYGDSLLERNIRRYLGLNKNRVNESIKETLIGNKKENFYFYNNGVTIVCSKFSYNALQGDDWNVSVEDMQIINGGQSCKTIQNTIKENPNLDYSQVFILVRLYELSGQDIDELINDITIATNSQNPVDLRDLRANDAVQKKLEFDFKELGYNYKRKKETVSSIDTIPSSVVAESVFSIWRKRPHQAKFKRTELFGKFYDDIFMNLNSAQAVIAVLVYRYCDSQRKRIDLYTKHPHLPYSNYFLGMMMGTAILEKFNISLKDITHKNFETIKLFFETNRDRLYLDAMAKLENALQNLFPSGLDNIDPRRLSAIFRRGDLLDYL</sequence>
<proteinExistence type="predicted"/>
<gene>
    <name evidence="2" type="ORF">LEP1GSC060_1931</name>
</gene>
<protein>
    <submittedName>
        <fullName evidence="2">AIPR protein</fullName>
    </submittedName>
</protein>
<name>N1WJR5_9LEPT</name>
<dbReference type="InterPro" id="IPR018891">
    <property type="entry name" value="AIPR_C"/>
</dbReference>
<dbReference type="AlphaFoldDB" id="N1WJR5"/>
<feature type="domain" description="Abortive phage infection protein C-terminal" evidence="1">
    <location>
        <begin position="236"/>
        <end position="474"/>
    </location>
</feature>
<evidence type="ECO:0000313" key="2">
    <source>
        <dbReference type="EMBL" id="EMY76053.1"/>
    </source>
</evidence>
<evidence type="ECO:0000259" key="1">
    <source>
        <dbReference type="Pfam" id="PF10592"/>
    </source>
</evidence>
<accession>N1WJR5</accession>
<dbReference type="Proteomes" id="UP000012313">
    <property type="component" value="Unassembled WGS sequence"/>
</dbReference>
<dbReference type="STRING" id="1218598.LEP1GSC060_1931"/>
<dbReference type="Pfam" id="PF10592">
    <property type="entry name" value="AIPR"/>
    <property type="match status" value="1"/>
</dbReference>